<name>A0A4R3KTT9_9SPHI</name>
<evidence type="ECO:0000256" key="2">
    <source>
        <dbReference type="SAM" id="SignalP"/>
    </source>
</evidence>
<dbReference type="Proteomes" id="UP000295807">
    <property type="component" value="Unassembled WGS sequence"/>
</dbReference>
<evidence type="ECO:0000313" key="4">
    <source>
        <dbReference type="Proteomes" id="UP000295807"/>
    </source>
</evidence>
<proteinExistence type="predicted"/>
<keyword evidence="1" id="KW-1133">Transmembrane helix</keyword>
<dbReference type="RefSeq" id="WP_165922837.1">
    <property type="nucleotide sequence ID" value="NZ_CP042432.1"/>
</dbReference>
<sequence length="71" mass="7727">MKALASFICLLFLVLPLAGIAQDVEMADALRQSGKIYVVVAVIAVIFAGLAIYLFSLDKKISKIEKQSKKN</sequence>
<dbReference type="Pfam" id="PF20077">
    <property type="entry name" value="CcmD_alt"/>
    <property type="match status" value="1"/>
</dbReference>
<dbReference type="AlphaFoldDB" id="A0A4R3KTT9"/>
<keyword evidence="2" id="KW-0732">Signal</keyword>
<organism evidence="3 4">
    <name type="scientific">Anseongella ginsenosidimutans</name>
    <dbReference type="NCBI Taxonomy" id="496056"/>
    <lineage>
        <taxon>Bacteria</taxon>
        <taxon>Pseudomonadati</taxon>
        <taxon>Bacteroidota</taxon>
        <taxon>Sphingobacteriia</taxon>
        <taxon>Sphingobacteriales</taxon>
        <taxon>Sphingobacteriaceae</taxon>
        <taxon>Anseongella</taxon>
    </lineage>
</organism>
<reference evidence="3 4" key="1">
    <citation type="submission" date="2019-03" db="EMBL/GenBank/DDBJ databases">
        <title>Genomic Encyclopedia of Type Strains, Phase IV (KMG-IV): sequencing the most valuable type-strain genomes for metagenomic binning, comparative biology and taxonomic classification.</title>
        <authorList>
            <person name="Goeker M."/>
        </authorList>
    </citation>
    <scope>NUCLEOTIDE SEQUENCE [LARGE SCALE GENOMIC DNA]</scope>
    <source>
        <strain evidence="3 4">DSM 21100</strain>
    </source>
</reference>
<feature type="signal peptide" evidence="2">
    <location>
        <begin position="1"/>
        <end position="21"/>
    </location>
</feature>
<keyword evidence="1" id="KW-0472">Membrane</keyword>
<keyword evidence="1" id="KW-0812">Transmembrane</keyword>
<accession>A0A4R3KTT9</accession>
<protein>
    <submittedName>
        <fullName evidence="3">CcmD family protein</fullName>
    </submittedName>
</protein>
<feature type="chain" id="PRO_5020493145" evidence="2">
    <location>
        <begin position="22"/>
        <end position="71"/>
    </location>
</feature>
<comment type="caution">
    <text evidence="3">The sequence shown here is derived from an EMBL/GenBank/DDBJ whole genome shotgun (WGS) entry which is preliminary data.</text>
</comment>
<evidence type="ECO:0000256" key="1">
    <source>
        <dbReference type="SAM" id="Phobius"/>
    </source>
</evidence>
<gene>
    <name evidence="3" type="ORF">EDD80_10538</name>
</gene>
<evidence type="ECO:0000313" key="3">
    <source>
        <dbReference type="EMBL" id="TCS87225.1"/>
    </source>
</evidence>
<dbReference type="EMBL" id="SMAD01000005">
    <property type="protein sequence ID" value="TCS87225.1"/>
    <property type="molecule type" value="Genomic_DNA"/>
</dbReference>
<feature type="transmembrane region" description="Helical" evidence="1">
    <location>
        <begin position="37"/>
        <end position="57"/>
    </location>
</feature>
<keyword evidence="4" id="KW-1185">Reference proteome</keyword>